<dbReference type="KEGG" id="pfi:PFC_06790"/>
<reference evidence="2 3" key="1">
    <citation type="journal article" date="2012" name="J. Bacteriol.">
        <title>Genome Sequencing of a Genetically-Tractable Pyrococcus furiosus Strain Reveals a Highly Dynamic Genome.</title>
        <authorList>
            <person name="Bridger S.L."/>
            <person name="Lancaster W.A."/>
            <person name="Poole F.L.II."/>
            <person name="Schut G.J."/>
            <person name="Adams M.W."/>
        </authorList>
    </citation>
    <scope>NUCLEOTIDE SEQUENCE [LARGE SCALE GENOMIC DNA]</scope>
    <source>
        <strain evidence="2 3">COM1</strain>
    </source>
</reference>
<dbReference type="Proteomes" id="UP000006216">
    <property type="component" value="Chromosome"/>
</dbReference>
<name>I6TXV0_9EURY</name>
<proteinExistence type="predicted"/>
<dbReference type="HOGENOM" id="CLU_140807_1_0_2"/>
<dbReference type="PATRIC" id="fig|1185654.4.peg.1376"/>
<gene>
    <name evidence="2" type="ORF">PFC_06790</name>
</gene>
<keyword evidence="1" id="KW-1133">Transmembrane helix</keyword>
<evidence type="ECO:0000313" key="2">
    <source>
        <dbReference type="EMBL" id="AFN04294.1"/>
    </source>
</evidence>
<dbReference type="AlphaFoldDB" id="I6TXV0"/>
<evidence type="ECO:0000313" key="3">
    <source>
        <dbReference type="Proteomes" id="UP000006216"/>
    </source>
</evidence>
<organism evidence="3">
    <name type="scientific">Pyrococcus furiosus COM1</name>
    <dbReference type="NCBI Taxonomy" id="1185654"/>
    <lineage>
        <taxon>Archaea</taxon>
        <taxon>Methanobacteriati</taxon>
        <taxon>Methanobacteriota</taxon>
        <taxon>Thermococci</taxon>
        <taxon>Thermococcales</taxon>
        <taxon>Thermococcaceae</taxon>
        <taxon>Pyrococcus</taxon>
    </lineage>
</organism>
<dbReference type="EMBL" id="CP003685">
    <property type="protein sequence ID" value="AFN04294.1"/>
    <property type="molecule type" value="Genomic_DNA"/>
</dbReference>
<dbReference type="RefSeq" id="WP_014835427.1">
    <property type="nucleotide sequence ID" value="NC_018092.1"/>
</dbReference>
<keyword evidence="1" id="KW-0472">Membrane</keyword>
<keyword evidence="1" id="KW-0812">Transmembrane</keyword>
<feature type="transmembrane region" description="Helical" evidence="1">
    <location>
        <begin position="7"/>
        <end position="28"/>
    </location>
</feature>
<accession>I6TXV0</accession>
<evidence type="ECO:0000256" key="1">
    <source>
        <dbReference type="SAM" id="Phobius"/>
    </source>
</evidence>
<evidence type="ECO:0008006" key="4">
    <source>
        <dbReference type="Google" id="ProtNLM"/>
    </source>
</evidence>
<dbReference type="GeneID" id="13300821"/>
<protein>
    <recommendedName>
        <fullName evidence="4">Class III signal peptide-containing protein</fullName>
    </recommendedName>
</protein>
<sequence length="142" mass="16090">MRGQTAIEFMLIFGVIMVTIIVLFHPILTNQRDTIVTSTFKEIASDACYYINLGVKVEDYEHEPLNNLVGNVKCNFLGISVDSTTGEIRVTLKFEVNGNAQDFASGIIEYIKRRITEIRGFTITDKGEIFYRDSKITIEILT</sequence>